<organism evidence="2 3">
    <name type="scientific">Haloarcula sebkhae</name>
    <dbReference type="NCBI Taxonomy" id="932660"/>
    <lineage>
        <taxon>Archaea</taxon>
        <taxon>Methanobacteriati</taxon>
        <taxon>Methanobacteriota</taxon>
        <taxon>Stenosarchaea group</taxon>
        <taxon>Halobacteria</taxon>
        <taxon>Halobacteriales</taxon>
        <taxon>Haloarculaceae</taxon>
        <taxon>Haloarcula</taxon>
    </lineage>
</organism>
<proteinExistence type="predicted"/>
<sequence>MFQNHEGGREVNFQHSEDYKDQIKLYWEARGYDLVEDSVDDNDTADLVFRKTHEHGDEDVYVEAKYSKVSRTNDGFLTEVGRYFFRYLSDGPFEFHVFARDLSNISAWRKIFDPGIQRDSAVREFYERIREDANFQPEEKQNFEEARFEKFLDFVSSTKIHKASYEVLKMDTDRLQNTDKYQINRFISEREPLNEASQLNANFGRLDPLPTNLYVGFLDSSVFDSSVQNTIPRTAPFWFENNRVYSLRPPDEFPRPVERTTEMDTVSAEPFNSWAQEPENKLGAKTLLMKEICRTTVTREFSSTFNKNASEEYYESDDYCQCVKYRGDYYLLFKHPSLAVETQHVEDQLITKVFDEEDTFVRHRSAKLKVHDFAEKFYLSILVRNHFTESGGKRTLIRGSSRDRLTDKFNQNDYTNSQAFSEYRHWRKILGMDKTASADADEQEIGLKRIGRLSVGKRPPEDRQEVEERDTSQQQKQLGDFQ</sequence>
<protein>
    <submittedName>
        <fullName evidence="2">Uncharacterized protein</fullName>
    </submittedName>
</protein>
<evidence type="ECO:0000313" key="2">
    <source>
        <dbReference type="EMBL" id="GGK83402.1"/>
    </source>
</evidence>
<feature type="compositionally biased region" description="Polar residues" evidence="1">
    <location>
        <begin position="472"/>
        <end position="482"/>
    </location>
</feature>
<evidence type="ECO:0000313" key="3">
    <source>
        <dbReference type="Proteomes" id="UP000614221"/>
    </source>
</evidence>
<comment type="caution">
    <text evidence="2">The sequence shown here is derived from an EMBL/GenBank/DDBJ whole genome shotgun (WGS) entry which is preliminary data.</text>
</comment>
<dbReference type="Proteomes" id="UP000614221">
    <property type="component" value="Unassembled WGS sequence"/>
</dbReference>
<dbReference type="AlphaFoldDB" id="A0A830F4Q0"/>
<dbReference type="EMBL" id="BMPD01000010">
    <property type="protein sequence ID" value="GGK83402.1"/>
    <property type="molecule type" value="Genomic_DNA"/>
</dbReference>
<evidence type="ECO:0000256" key="1">
    <source>
        <dbReference type="SAM" id="MobiDB-lite"/>
    </source>
</evidence>
<dbReference type="OrthoDB" id="316634at2157"/>
<accession>A0A830F4Q0</accession>
<dbReference type="RefSeq" id="WP_188980630.1">
    <property type="nucleotide sequence ID" value="NZ_BMPD01000010.1"/>
</dbReference>
<gene>
    <name evidence="2" type="ORF">GCM10009067_39570</name>
</gene>
<reference evidence="2" key="1">
    <citation type="journal article" date="2014" name="Int. J. Syst. Evol. Microbiol.">
        <title>Complete genome sequence of Corynebacterium casei LMG S-19264T (=DSM 44701T), isolated from a smear-ripened cheese.</title>
        <authorList>
            <consortium name="US DOE Joint Genome Institute (JGI-PGF)"/>
            <person name="Walter F."/>
            <person name="Albersmeier A."/>
            <person name="Kalinowski J."/>
            <person name="Ruckert C."/>
        </authorList>
    </citation>
    <scope>NUCLEOTIDE SEQUENCE</scope>
    <source>
        <strain evidence="2">JCM 19018</strain>
    </source>
</reference>
<reference evidence="2" key="2">
    <citation type="submission" date="2020-09" db="EMBL/GenBank/DDBJ databases">
        <authorList>
            <person name="Sun Q."/>
            <person name="Ohkuma M."/>
        </authorList>
    </citation>
    <scope>NUCLEOTIDE SEQUENCE</scope>
    <source>
        <strain evidence="2">JCM 19018</strain>
    </source>
</reference>
<feature type="region of interest" description="Disordered" evidence="1">
    <location>
        <begin position="450"/>
        <end position="482"/>
    </location>
</feature>
<name>A0A830F4Q0_9EURY</name>